<dbReference type="Pfam" id="PF15567">
    <property type="entry name" value="Imm35"/>
    <property type="match status" value="1"/>
</dbReference>
<gene>
    <name evidence="2" type="ORF">AB5J49_00600</name>
</gene>
<proteinExistence type="predicted"/>
<evidence type="ECO:0000259" key="1">
    <source>
        <dbReference type="Pfam" id="PF15567"/>
    </source>
</evidence>
<feature type="domain" description="Immunity protein 35" evidence="1">
    <location>
        <begin position="6"/>
        <end position="94"/>
    </location>
</feature>
<name>A0AB39PPY9_9ACTN</name>
<dbReference type="EMBL" id="CP163439">
    <property type="protein sequence ID" value="XDQ31971.1"/>
    <property type="molecule type" value="Genomic_DNA"/>
</dbReference>
<sequence>MIEREAAVQAVGDQLERDYQQWRAAGAAAMRMAVVDVEKHELVWIVSWTSEEFVRTRNPEFMLAGNGPYLVDRVDGGLHRIGVVCAVTGEWEADYRARIRGLPVRTAVDDLHDALCEVAAAHGRMHAVRTLRQRLPVLSPAEAIEYLSALLDGDVPARLMAVATKELVEPLNPVLAVETILSGAAIRAGQRPRGMTGKPVGMPIADPVPFLRRGEEDVGATVISVSASRTRLRGTRPAGAARASGCCWR</sequence>
<dbReference type="AlphaFoldDB" id="A0AB39PPY9"/>
<dbReference type="InterPro" id="IPR029082">
    <property type="entry name" value="Imm35"/>
</dbReference>
<dbReference type="RefSeq" id="WP_369166462.1">
    <property type="nucleotide sequence ID" value="NZ_CP163439.1"/>
</dbReference>
<reference evidence="2" key="1">
    <citation type="submission" date="2024-07" db="EMBL/GenBank/DDBJ databases">
        <authorList>
            <person name="Yu S.T."/>
        </authorList>
    </citation>
    <scope>NUCLEOTIDE SEQUENCE</scope>
    <source>
        <strain evidence="2">R28</strain>
    </source>
</reference>
<accession>A0AB39PPY9</accession>
<protein>
    <submittedName>
        <fullName evidence="2">YrhB domain-containing protein</fullName>
    </submittedName>
</protein>
<organism evidence="2">
    <name type="scientific">Streptomyces sp. R28</name>
    <dbReference type="NCBI Taxonomy" id="3238628"/>
    <lineage>
        <taxon>Bacteria</taxon>
        <taxon>Bacillati</taxon>
        <taxon>Actinomycetota</taxon>
        <taxon>Actinomycetes</taxon>
        <taxon>Kitasatosporales</taxon>
        <taxon>Streptomycetaceae</taxon>
        <taxon>Streptomyces</taxon>
    </lineage>
</organism>
<evidence type="ECO:0000313" key="2">
    <source>
        <dbReference type="EMBL" id="XDQ31971.1"/>
    </source>
</evidence>